<dbReference type="PANTHER" id="PTHR40547:SF1">
    <property type="entry name" value="SLL0298 PROTEIN"/>
    <property type="match status" value="1"/>
</dbReference>
<feature type="transmembrane region" description="Helical" evidence="1">
    <location>
        <begin position="61"/>
        <end position="79"/>
    </location>
</feature>
<dbReference type="PANTHER" id="PTHR40547">
    <property type="entry name" value="SLL0298 PROTEIN"/>
    <property type="match status" value="1"/>
</dbReference>
<organism evidence="3 4">
    <name type="scientific">Victivallis lenta</name>
    <dbReference type="NCBI Taxonomy" id="2606640"/>
    <lineage>
        <taxon>Bacteria</taxon>
        <taxon>Pseudomonadati</taxon>
        <taxon>Lentisphaerota</taxon>
        <taxon>Lentisphaeria</taxon>
        <taxon>Victivallales</taxon>
        <taxon>Victivallaceae</taxon>
        <taxon>Victivallis</taxon>
    </lineage>
</organism>
<gene>
    <name evidence="3" type="ORF">FYJ85_01060</name>
</gene>
<evidence type="ECO:0000313" key="4">
    <source>
        <dbReference type="Proteomes" id="UP000435649"/>
    </source>
</evidence>
<accession>A0A844FWQ9</accession>
<name>A0A844FWQ9_9BACT</name>
<protein>
    <submittedName>
        <fullName evidence="3">DUF2062 domain-containing protein</fullName>
    </submittedName>
</protein>
<dbReference type="InterPro" id="IPR018639">
    <property type="entry name" value="DUF2062"/>
</dbReference>
<evidence type="ECO:0000313" key="3">
    <source>
        <dbReference type="EMBL" id="MST95637.1"/>
    </source>
</evidence>
<proteinExistence type="predicted"/>
<dbReference type="RefSeq" id="WP_154416706.1">
    <property type="nucleotide sequence ID" value="NZ_CALXOB010000042.1"/>
</dbReference>
<feature type="transmembrane region" description="Helical" evidence="1">
    <location>
        <begin position="30"/>
        <end position="54"/>
    </location>
</feature>
<keyword evidence="1" id="KW-0472">Membrane</keyword>
<sequence>MAHHWKRKLIYLYAKIVRDDGSPSYIARGWAIGMFIGCVIPMSAQLVISIPLSFVLRGSKIGAALGTFITNPVTVLFIYPAQCWVGNKIIGGDLTWEATEKAARGIVKLDFSGFLHLGGDLIASFFIGGFLLAAVCTPITYFGVYHLVVRYRRIKAALKAKRMAQKAEKTKAE</sequence>
<dbReference type="EMBL" id="VUNS01000001">
    <property type="protein sequence ID" value="MST95637.1"/>
    <property type="molecule type" value="Genomic_DNA"/>
</dbReference>
<keyword evidence="4" id="KW-1185">Reference proteome</keyword>
<evidence type="ECO:0000259" key="2">
    <source>
        <dbReference type="Pfam" id="PF09835"/>
    </source>
</evidence>
<dbReference type="Proteomes" id="UP000435649">
    <property type="component" value="Unassembled WGS sequence"/>
</dbReference>
<dbReference type="Pfam" id="PF09835">
    <property type="entry name" value="DUF2062"/>
    <property type="match status" value="1"/>
</dbReference>
<reference evidence="3 4" key="1">
    <citation type="submission" date="2019-08" db="EMBL/GenBank/DDBJ databases">
        <title>In-depth cultivation of the pig gut microbiome towards novel bacterial diversity and tailored functional studies.</title>
        <authorList>
            <person name="Wylensek D."/>
            <person name="Hitch T.C.A."/>
            <person name="Clavel T."/>
        </authorList>
    </citation>
    <scope>NUCLEOTIDE SEQUENCE [LARGE SCALE GENOMIC DNA]</scope>
    <source>
        <strain evidence="3 4">BBE-744-WT-12</strain>
    </source>
</reference>
<feature type="domain" description="DUF2062" evidence="2">
    <location>
        <begin position="7"/>
        <end position="155"/>
    </location>
</feature>
<evidence type="ECO:0000256" key="1">
    <source>
        <dbReference type="SAM" id="Phobius"/>
    </source>
</evidence>
<feature type="transmembrane region" description="Helical" evidence="1">
    <location>
        <begin position="121"/>
        <end position="149"/>
    </location>
</feature>
<keyword evidence="1" id="KW-0812">Transmembrane</keyword>
<comment type="caution">
    <text evidence="3">The sequence shown here is derived from an EMBL/GenBank/DDBJ whole genome shotgun (WGS) entry which is preliminary data.</text>
</comment>
<dbReference type="AlphaFoldDB" id="A0A844FWQ9"/>
<keyword evidence="1" id="KW-1133">Transmembrane helix</keyword>